<reference evidence="3" key="1">
    <citation type="submission" date="2022-11" db="UniProtKB">
        <authorList>
            <consortium name="WormBaseParasite"/>
        </authorList>
    </citation>
    <scope>IDENTIFICATION</scope>
</reference>
<dbReference type="Gene3D" id="3.40.50.12670">
    <property type="match status" value="1"/>
</dbReference>
<proteinExistence type="inferred from homology"/>
<keyword evidence="2" id="KW-1185">Reference proteome</keyword>
<dbReference type="GO" id="GO:0006508">
    <property type="term" value="P:proteolysis"/>
    <property type="evidence" value="ECO:0007669"/>
    <property type="project" value="InterPro"/>
</dbReference>
<evidence type="ECO:0000256" key="1">
    <source>
        <dbReference type="ARBA" id="ARBA00009431"/>
    </source>
</evidence>
<evidence type="ECO:0000313" key="2">
    <source>
        <dbReference type="Proteomes" id="UP000887563"/>
    </source>
</evidence>
<dbReference type="FunFam" id="3.40.50.12670:FF:000002">
    <property type="entry name" value="Carboxypeptidase"/>
    <property type="match status" value="1"/>
</dbReference>
<accession>A0A914MX43</accession>
<dbReference type="InterPro" id="IPR029058">
    <property type="entry name" value="AB_hydrolase_fold"/>
</dbReference>
<dbReference type="PROSITE" id="PS00560">
    <property type="entry name" value="CARBOXYPEPT_SER_HIS"/>
    <property type="match status" value="1"/>
</dbReference>
<dbReference type="SUPFAM" id="SSF53474">
    <property type="entry name" value="alpha/beta-Hydrolases"/>
    <property type="match status" value="1"/>
</dbReference>
<comment type="similarity">
    <text evidence="1">Belongs to the peptidase S10 family.</text>
</comment>
<dbReference type="GO" id="GO:0004185">
    <property type="term" value="F:serine-type carboxypeptidase activity"/>
    <property type="evidence" value="ECO:0007669"/>
    <property type="project" value="InterPro"/>
</dbReference>
<dbReference type="Pfam" id="PF00450">
    <property type="entry name" value="Peptidase_S10"/>
    <property type="match status" value="1"/>
</dbReference>
<protein>
    <submittedName>
        <fullName evidence="3">Uncharacterized protein</fullName>
    </submittedName>
</protein>
<dbReference type="Proteomes" id="UP000887563">
    <property type="component" value="Unplaced"/>
</dbReference>
<dbReference type="InterPro" id="IPR001563">
    <property type="entry name" value="Peptidase_S10"/>
</dbReference>
<name>A0A914MX43_MELIC</name>
<dbReference type="AlphaFoldDB" id="A0A914MX43"/>
<evidence type="ECO:0000313" key="3">
    <source>
        <dbReference type="WBParaSite" id="Minc3s02748g31437"/>
    </source>
</evidence>
<dbReference type="WBParaSite" id="Minc3s02748g31437">
    <property type="protein sequence ID" value="Minc3s02748g31437"/>
    <property type="gene ID" value="Minc3s02748g31437"/>
</dbReference>
<sequence>MPNVKEALHIPSNLNIKWEECSDDVFNNYTYTNTITMANFTKIILNANIRLIFYYGDLDVVCNFLLGQRFTEQLGFKVKNVKYPWIVNGQIGGFATEYVKGLTFTSIRGAGHMVPQSKPQESLYMFKQFLDNKPL</sequence>
<dbReference type="InterPro" id="IPR033124">
    <property type="entry name" value="Ser_caboxypep_his_AS"/>
</dbReference>
<organism evidence="2 3">
    <name type="scientific">Meloidogyne incognita</name>
    <name type="common">Southern root-knot nematode worm</name>
    <name type="synonym">Oxyuris incognita</name>
    <dbReference type="NCBI Taxonomy" id="6306"/>
    <lineage>
        <taxon>Eukaryota</taxon>
        <taxon>Metazoa</taxon>
        <taxon>Ecdysozoa</taxon>
        <taxon>Nematoda</taxon>
        <taxon>Chromadorea</taxon>
        <taxon>Rhabditida</taxon>
        <taxon>Tylenchina</taxon>
        <taxon>Tylenchomorpha</taxon>
        <taxon>Tylenchoidea</taxon>
        <taxon>Meloidogynidae</taxon>
        <taxon>Meloidogyninae</taxon>
        <taxon>Meloidogyne</taxon>
        <taxon>Meloidogyne incognita group</taxon>
    </lineage>
</organism>